<dbReference type="GO" id="GO:0016020">
    <property type="term" value="C:membrane"/>
    <property type="evidence" value="ECO:0007669"/>
    <property type="project" value="UniProtKB-SubCell"/>
</dbReference>
<accession>A0A1Y1WLU1</accession>
<evidence type="ECO:0000313" key="8">
    <source>
        <dbReference type="Proteomes" id="UP000193922"/>
    </source>
</evidence>
<dbReference type="Proteomes" id="UP000193922">
    <property type="component" value="Unassembled WGS sequence"/>
</dbReference>
<reference evidence="7 8" key="1">
    <citation type="submission" date="2016-07" db="EMBL/GenBank/DDBJ databases">
        <title>Pervasive Adenine N6-methylation of Active Genes in Fungi.</title>
        <authorList>
            <consortium name="DOE Joint Genome Institute"/>
            <person name="Mondo S.J."/>
            <person name="Dannebaum R.O."/>
            <person name="Kuo R.C."/>
            <person name="Labutti K."/>
            <person name="Haridas S."/>
            <person name="Kuo A."/>
            <person name="Salamov A."/>
            <person name="Ahrendt S.R."/>
            <person name="Lipzen A."/>
            <person name="Sullivan W."/>
            <person name="Andreopoulos W.B."/>
            <person name="Clum A."/>
            <person name="Lindquist E."/>
            <person name="Daum C."/>
            <person name="Ramamoorthy G.K."/>
            <person name="Gryganskyi A."/>
            <person name="Culley D."/>
            <person name="Magnuson J.K."/>
            <person name="James T.Y."/>
            <person name="O'Malley M.A."/>
            <person name="Stajich J.E."/>
            <person name="Spatafora J.W."/>
            <person name="Visel A."/>
            <person name="Grigoriev I.V."/>
        </authorList>
    </citation>
    <scope>NUCLEOTIDE SEQUENCE [LARGE SCALE GENOMIC DNA]</scope>
    <source>
        <strain evidence="7 8">ATCC 12442</strain>
    </source>
</reference>
<evidence type="ECO:0000256" key="2">
    <source>
        <dbReference type="ARBA" id="ARBA00022692"/>
    </source>
</evidence>
<feature type="region of interest" description="Disordered" evidence="5">
    <location>
        <begin position="119"/>
        <end position="282"/>
    </location>
</feature>
<protein>
    <recommendedName>
        <fullName evidence="9">Mid2 domain-containing protein</fullName>
    </recommendedName>
</protein>
<evidence type="ECO:0000256" key="6">
    <source>
        <dbReference type="SAM" id="Phobius"/>
    </source>
</evidence>
<feature type="compositionally biased region" description="Gly residues" evidence="5">
    <location>
        <begin position="366"/>
        <end position="375"/>
    </location>
</feature>
<dbReference type="OrthoDB" id="5599154at2759"/>
<comment type="subcellular location">
    <subcellularLocation>
        <location evidence="1">Membrane</location>
        <topology evidence="1">Single-pass membrane protein</topology>
    </subcellularLocation>
</comment>
<dbReference type="InterPro" id="IPR005127">
    <property type="entry name" value="Giardia_VSP"/>
</dbReference>
<feature type="compositionally biased region" description="Polar residues" evidence="5">
    <location>
        <begin position="352"/>
        <end position="361"/>
    </location>
</feature>
<keyword evidence="4 6" id="KW-0472">Membrane</keyword>
<dbReference type="PANTHER" id="PTHR15549">
    <property type="entry name" value="PAIRED IMMUNOGLOBULIN-LIKE TYPE 2 RECEPTOR"/>
    <property type="match status" value="1"/>
</dbReference>
<dbReference type="AlphaFoldDB" id="A0A1Y1WLU1"/>
<feature type="compositionally biased region" description="Pro residues" evidence="5">
    <location>
        <begin position="173"/>
        <end position="186"/>
    </location>
</feature>
<evidence type="ECO:0000256" key="4">
    <source>
        <dbReference type="ARBA" id="ARBA00023136"/>
    </source>
</evidence>
<feature type="region of interest" description="Disordered" evidence="5">
    <location>
        <begin position="330"/>
        <end position="377"/>
    </location>
</feature>
<name>A0A1Y1WLU1_9FUNG</name>
<organism evidence="7 8">
    <name type="scientific">Linderina pennispora</name>
    <dbReference type="NCBI Taxonomy" id="61395"/>
    <lineage>
        <taxon>Eukaryota</taxon>
        <taxon>Fungi</taxon>
        <taxon>Fungi incertae sedis</taxon>
        <taxon>Zoopagomycota</taxon>
        <taxon>Kickxellomycotina</taxon>
        <taxon>Kickxellomycetes</taxon>
        <taxon>Kickxellales</taxon>
        <taxon>Kickxellaceae</taxon>
        <taxon>Linderina</taxon>
    </lineage>
</organism>
<evidence type="ECO:0000256" key="3">
    <source>
        <dbReference type="ARBA" id="ARBA00022989"/>
    </source>
</evidence>
<feature type="transmembrane region" description="Helical" evidence="6">
    <location>
        <begin position="285"/>
        <end position="306"/>
    </location>
</feature>
<evidence type="ECO:0000256" key="5">
    <source>
        <dbReference type="SAM" id="MobiDB-lite"/>
    </source>
</evidence>
<keyword evidence="3 6" id="KW-1133">Transmembrane helix</keyword>
<proteinExistence type="predicted"/>
<keyword evidence="8" id="KW-1185">Reference proteome</keyword>
<dbReference type="Pfam" id="PF03302">
    <property type="entry name" value="VSP"/>
    <property type="match status" value="1"/>
</dbReference>
<dbReference type="EMBL" id="MCFD01000001">
    <property type="protein sequence ID" value="ORX74335.1"/>
    <property type="molecule type" value="Genomic_DNA"/>
</dbReference>
<dbReference type="GeneID" id="63800095"/>
<dbReference type="InterPro" id="IPR051694">
    <property type="entry name" value="Immunoregulatory_rcpt-like"/>
</dbReference>
<dbReference type="RefSeq" id="XP_040747546.1">
    <property type="nucleotide sequence ID" value="XM_040883447.1"/>
</dbReference>
<feature type="compositionally biased region" description="Low complexity" evidence="5">
    <location>
        <begin position="139"/>
        <end position="172"/>
    </location>
</feature>
<sequence>MSRHAPSMLVVVVFSLPKITWRIDGLVGSISFRSLLCGFRSPPLLLPQFNTVLFTLFPLTTTRSLLLPSSPHSFPFPSPPYFPHIFPFYSNSILMKVSRFAAIFAVTLVAMSAVAVAQDPPSSEGSHADVSSASPPPSTSEAPPSTTEKPPVTSSEQPPPTSSSEHPPSSTENPPPSSTTPPPPESSPTSSSQGESKPENNSSTSNDSKDTDAVTITSTTTTTSFDTTGSTSPTENTVPTLSGTKATTKPTPSGTQEAKSSGTPTESNSGNRETPKSGKGLSGGAIAGIVIAIVVVIGGIIGFLFWRRYQQKKQFAKNIDYNEFPEFDPSQSNPAVAAQQPPMGQANGYYSDKSNLSTPHHNGSVGPAGGAGGAFGLPDHQNQGVFLRDLDEA</sequence>
<feature type="compositionally biased region" description="Low complexity" evidence="5">
    <location>
        <begin position="213"/>
        <end position="234"/>
    </location>
</feature>
<keyword evidence="2 6" id="KW-0812">Transmembrane</keyword>
<evidence type="ECO:0000313" key="7">
    <source>
        <dbReference type="EMBL" id="ORX74335.1"/>
    </source>
</evidence>
<gene>
    <name evidence="7" type="ORF">DL89DRAFT_14234</name>
</gene>
<feature type="compositionally biased region" description="Polar residues" evidence="5">
    <location>
        <begin position="235"/>
        <end position="272"/>
    </location>
</feature>
<dbReference type="PANTHER" id="PTHR15549:SF30">
    <property type="entry name" value="MID2 DOMAIN-CONTAINING PROTEIN"/>
    <property type="match status" value="1"/>
</dbReference>
<dbReference type="GO" id="GO:0071944">
    <property type="term" value="C:cell periphery"/>
    <property type="evidence" value="ECO:0007669"/>
    <property type="project" value="UniProtKB-ARBA"/>
</dbReference>
<comment type="caution">
    <text evidence="7">The sequence shown here is derived from an EMBL/GenBank/DDBJ whole genome shotgun (WGS) entry which is preliminary data.</text>
</comment>
<evidence type="ECO:0008006" key="9">
    <source>
        <dbReference type="Google" id="ProtNLM"/>
    </source>
</evidence>
<evidence type="ECO:0000256" key="1">
    <source>
        <dbReference type="ARBA" id="ARBA00004167"/>
    </source>
</evidence>